<keyword evidence="2" id="KW-1185">Reference proteome</keyword>
<proteinExistence type="predicted"/>
<reference evidence="1 2" key="1">
    <citation type="submission" date="2024-02" db="EMBL/GenBank/DDBJ databases">
        <authorList>
            <person name="Vignale AGUSTIN F."/>
            <person name="Sosa J E."/>
            <person name="Modenutti C."/>
        </authorList>
    </citation>
    <scope>NUCLEOTIDE SEQUENCE [LARGE SCALE GENOMIC DNA]</scope>
</reference>
<sequence>MEDSNSRVVIKQILSFTLTEKGSFVREILLQEFAKGLDALGLATLDSLTSTATANLPFAASLSFSSMTEEDINNLRNLHRLMLLLSGPRKNENSSGGVKEGSFYKNQSAYEMSLALYQFTSLQELIPLLSVIPELPPDLQQELFRLPADLAGKLISRIAARTIRRVLL</sequence>
<protein>
    <submittedName>
        <fullName evidence="1">Uncharacterized protein</fullName>
    </submittedName>
</protein>
<dbReference type="EMBL" id="CAUOFW020006292">
    <property type="protein sequence ID" value="CAK9174183.1"/>
    <property type="molecule type" value="Genomic_DNA"/>
</dbReference>
<comment type="caution">
    <text evidence="1">The sequence shown here is derived from an EMBL/GenBank/DDBJ whole genome shotgun (WGS) entry which is preliminary data.</text>
</comment>
<name>A0ABC8U2C2_9AQUA</name>
<organism evidence="1 2">
    <name type="scientific">Ilex paraguariensis</name>
    <name type="common">yerba mate</name>
    <dbReference type="NCBI Taxonomy" id="185542"/>
    <lineage>
        <taxon>Eukaryota</taxon>
        <taxon>Viridiplantae</taxon>
        <taxon>Streptophyta</taxon>
        <taxon>Embryophyta</taxon>
        <taxon>Tracheophyta</taxon>
        <taxon>Spermatophyta</taxon>
        <taxon>Magnoliopsida</taxon>
        <taxon>eudicotyledons</taxon>
        <taxon>Gunneridae</taxon>
        <taxon>Pentapetalae</taxon>
        <taxon>asterids</taxon>
        <taxon>campanulids</taxon>
        <taxon>Aquifoliales</taxon>
        <taxon>Aquifoliaceae</taxon>
        <taxon>Ilex</taxon>
    </lineage>
</organism>
<gene>
    <name evidence="1" type="ORF">ILEXP_LOCUS43911</name>
</gene>
<dbReference type="AlphaFoldDB" id="A0ABC8U2C2"/>
<dbReference type="Proteomes" id="UP001642360">
    <property type="component" value="Unassembled WGS sequence"/>
</dbReference>
<accession>A0ABC8U2C2</accession>
<evidence type="ECO:0000313" key="1">
    <source>
        <dbReference type="EMBL" id="CAK9174183.1"/>
    </source>
</evidence>
<evidence type="ECO:0000313" key="2">
    <source>
        <dbReference type="Proteomes" id="UP001642360"/>
    </source>
</evidence>